<evidence type="ECO:0000259" key="7">
    <source>
        <dbReference type="PROSITE" id="PS50868"/>
    </source>
</evidence>
<dbReference type="InterPro" id="IPR046341">
    <property type="entry name" value="SET_dom_sf"/>
</dbReference>
<reference evidence="8 9" key="1">
    <citation type="submission" date="2019-03" db="EMBL/GenBank/DDBJ databases">
        <title>Genomic Encyclopedia of Type Strains, Phase IV (KMG-IV): sequencing the most valuable type-strain genomes for metagenomic binning, comparative biology and taxonomic classification.</title>
        <authorList>
            <person name="Goeker M."/>
        </authorList>
    </citation>
    <scope>NUCLEOTIDE SEQUENCE [LARGE SCALE GENOMIC DNA]</scope>
    <source>
        <strain evidence="8 9">DSM 7445</strain>
    </source>
</reference>
<comment type="caution">
    <text evidence="8">The sequence shown here is derived from an EMBL/GenBank/DDBJ whole genome shotgun (WGS) entry which is preliminary data.</text>
</comment>
<evidence type="ECO:0000256" key="2">
    <source>
        <dbReference type="ARBA" id="ARBA00022454"/>
    </source>
</evidence>
<dbReference type="InterPro" id="IPR003616">
    <property type="entry name" value="Post-SET_dom"/>
</dbReference>
<dbReference type="Gene3D" id="2.170.270.10">
    <property type="entry name" value="SET domain"/>
    <property type="match status" value="1"/>
</dbReference>
<keyword evidence="3" id="KW-0489">Methyltransferase</keyword>
<keyword evidence="2" id="KW-0158">Chromosome</keyword>
<evidence type="ECO:0000256" key="3">
    <source>
        <dbReference type="ARBA" id="ARBA00022603"/>
    </source>
</evidence>
<dbReference type="AlphaFoldDB" id="A0A4R3HQR4"/>
<accession>A0A4R3HQR4</accession>
<dbReference type="Proteomes" id="UP000295382">
    <property type="component" value="Unassembled WGS sequence"/>
</dbReference>
<dbReference type="Pfam" id="PF00856">
    <property type="entry name" value="SET"/>
    <property type="match status" value="1"/>
</dbReference>
<sequence>MYNDSLNESGAAKTAAPRQRSAIVVRGSHIHGRGVFATRLIKAGTRIIEYKGERISEDEAQRRHGRDPDNPHHTFFFSLEDGRLIDGDAGGNNARWINHACEPNCEAREEDGRVFIYALRDIQPEEELGYDYGLIIEERHTPTVKQNYACRCGAPTCRQTMLAPKRKKSAKK</sequence>
<evidence type="ECO:0000259" key="6">
    <source>
        <dbReference type="PROSITE" id="PS50280"/>
    </source>
</evidence>
<gene>
    <name evidence="8" type="ORF">EDC30_12032</name>
</gene>
<dbReference type="GO" id="GO:0008168">
    <property type="term" value="F:methyltransferase activity"/>
    <property type="evidence" value="ECO:0007669"/>
    <property type="project" value="UniProtKB-KW"/>
</dbReference>
<proteinExistence type="predicted"/>
<organism evidence="8 9">
    <name type="scientific">Paucimonas lemoignei</name>
    <name type="common">Pseudomonas lemoignei</name>
    <dbReference type="NCBI Taxonomy" id="29443"/>
    <lineage>
        <taxon>Bacteria</taxon>
        <taxon>Pseudomonadati</taxon>
        <taxon>Pseudomonadota</taxon>
        <taxon>Betaproteobacteria</taxon>
        <taxon>Burkholderiales</taxon>
        <taxon>Burkholderiaceae</taxon>
        <taxon>Paucimonas</taxon>
    </lineage>
</organism>
<dbReference type="SMART" id="SM00317">
    <property type="entry name" value="SET"/>
    <property type="match status" value="1"/>
</dbReference>
<feature type="domain" description="SET" evidence="6">
    <location>
        <begin position="21"/>
        <end position="133"/>
    </location>
</feature>
<evidence type="ECO:0000256" key="4">
    <source>
        <dbReference type="ARBA" id="ARBA00022679"/>
    </source>
</evidence>
<comment type="subcellular location">
    <subcellularLocation>
        <location evidence="1">Chromosome</location>
    </subcellularLocation>
</comment>
<dbReference type="RefSeq" id="WP_132260404.1">
    <property type="nucleotide sequence ID" value="NZ_SLZQ01000020.1"/>
</dbReference>
<evidence type="ECO:0000256" key="5">
    <source>
        <dbReference type="ARBA" id="ARBA00022691"/>
    </source>
</evidence>
<keyword evidence="9" id="KW-1185">Reference proteome</keyword>
<protein>
    <recommendedName>
        <fullName evidence="10">SET domain-containing protein</fullName>
    </recommendedName>
</protein>
<dbReference type="InterPro" id="IPR001214">
    <property type="entry name" value="SET_dom"/>
</dbReference>
<evidence type="ECO:0000313" key="8">
    <source>
        <dbReference type="EMBL" id="TCS32760.1"/>
    </source>
</evidence>
<dbReference type="PANTHER" id="PTHR22884">
    <property type="entry name" value="SET DOMAIN PROTEINS"/>
    <property type="match status" value="1"/>
</dbReference>
<dbReference type="InterPro" id="IPR050777">
    <property type="entry name" value="SET2_Histone-Lys_MeTrsfase"/>
</dbReference>
<dbReference type="GO" id="GO:0032259">
    <property type="term" value="P:methylation"/>
    <property type="evidence" value="ECO:0007669"/>
    <property type="project" value="UniProtKB-KW"/>
</dbReference>
<keyword evidence="5" id="KW-0949">S-adenosyl-L-methionine</keyword>
<keyword evidence="4" id="KW-0808">Transferase</keyword>
<dbReference type="EMBL" id="SLZQ01000020">
    <property type="protein sequence ID" value="TCS32760.1"/>
    <property type="molecule type" value="Genomic_DNA"/>
</dbReference>
<dbReference type="OrthoDB" id="9790349at2"/>
<evidence type="ECO:0000256" key="1">
    <source>
        <dbReference type="ARBA" id="ARBA00004286"/>
    </source>
</evidence>
<dbReference type="PROSITE" id="PS50868">
    <property type="entry name" value="POST_SET"/>
    <property type="match status" value="1"/>
</dbReference>
<feature type="domain" description="Post-SET" evidence="7">
    <location>
        <begin position="146"/>
        <end position="162"/>
    </location>
</feature>
<evidence type="ECO:0008006" key="10">
    <source>
        <dbReference type="Google" id="ProtNLM"/>
    </source>
</evidence>
<evidence type="ECO:0000313" key="9">
    <source>
        <dbReference type="Proteomes" id="UP000295382"/>
    </source>
</evidence>
<dbReference type="SUPFAM" id="SSF82199">
    <property type="entry name" value="SET domain"/>
    <property type="match status" value="1"/>
</dbReference>
<dbReference type="PROSITE" id="PS50280">
    <property type="entry name" value="SET"/>
    <property type="match status" value="1"/>
</dbReference>
<name>A0A4R3HQR4_PAULE</name>
<dbReference type="GO" id="GO:0005694">
    <property type="term" value="C:chromosome"/>
    <property type="evidence" value="ECO:0007669"/>
    <property type="project" value="UniProtKB-SubCell"/>
</dbReference>